<comment type="caution">
    <text evidence="1">The sequence shown here is derived from an EMBL/GenBank/DDBJ whole genome shotgun (WGS) entry which is preliminary data.</text>
</comment>
<sequence>MGPYIFEEDNRHGISVIDIDSLRDIGEVVLPTDCMQTALFSDGSSFYHASVTSQSTLHLTLLNDSFVPVGEPKSRQSVRLTDVSLLFNG</sequence>
<dbReference type="EMBL" id="JAHQIW010003697">
    <property type="protein sequence ID" value="KAJ1359764.1"/>
    <property type="molecule type" value="Genomic_DNA"/>
</dbReference>
<keyword evidence="2" id="KW-1185">Reference proteome</keyword>
<reference evidence="1" key="1">
    <citation type="submission" date="2021-06" db="EMBL/GenBank/DDBJ databases">
        <title>Parelaphostrongylus tenuis whole genome reference sequence.</title>
        <authorList>
            <person name="Garwood T.J."/>
            <person name="Larsen P.A."/>
            <person name="Fountain-Jones N.M."/>
            <person name="Garbe J.R."/>
            <person name="Macchietto M.G."/>
            <person name="Kania S.A."/>
            <person name="Gerhold R.W."/>
            <person name="Richards J.E."/>
            <person name="Wolf T.M."/>
        </authorList>
    </citation>
    <scope>NUCLEOTIDE SEQUENCE</scope>
    <source>
        <strain evidence="1">MNPRO001-30</strain>
        <tissue evidence="1">Meninges</tissue>
    </source>
</reference>
<evidence type="ECO:0000313" key="1">
    <source>
        <dbReference type="EMBL" id="KAJ1359764.1"/>
    </source>
</evidence>
<dbReference type="AlphaFoldDB" id="A0AAD5N4D5"/>
<name>A0AAD5N4D5_PARTN</name>
<accession>A0AAD5N4D5</accession>
<protein>
    <submittedName>
        <fullName evidence="1">Uncharacterized protein</fullName>
    </submittedName>
</protein>
<gene>
    <name evidence="1" type="ORF">KIN20_018561</name>
</gene>
<evidence type="ECO:0000313" key="2">
    <source>
        <dbReference type="Proteomes" id="UP001196413"/>
    </source>
</evidence>
<proteinExistence type="predicted"/>
<organism evidence="1 2">
    <name type="scientific">Parelaphostrongylus tenuis</name>
    <name type="common">Meningeal worm</name>
    <dbReference type="NCBI Taxonomy" id="148309"/>
    <lineage>
        <taxon>Eukaryota</taxon>
        <taxon>Metazoa</taxon>
        <taxon>Ecdysozoa</taxon>
        <taxon>Nematoda</taxon>
        <taxon>Chromadorea</taxon>
        <taxon>Rhabditida</taxon>
        <taxon>Rhabditina</taxon>
        <taxon>Rhabditomorpha</taxon>
        <taxon>Strongyloidea</taxon>
        <taxon>Metastrongylidae</taxon>
        <taxon>Parelaphostrongylus</taxon>
    </lineage>
</organism>
<dbReference type="Proteomes" id="UP001196413">
    <property type="component" value="Unassembled WGS sequence"/>
</dbReference>